<dbReference type="Proteomes" id="UP001164746">
    <property type="component" value="Chromosome 13"/>
</dbReference>
<gene>
    <name evidence="1" type="ORF">MAR_037551</name>
</gene>
<dbReference type="Pfam" id="PF15130">
    <property type="entry name" value="DUF4566"/>
    <property type="match status" value="1"/>
</dbReference>
<evidence type="ECO:0000313" key="1">
    <source>
        <dbReference type="EMBL" id="WAR23882.1"/>
    </source>
</evidence>
<protein>
    <submittedName>
        <fullName evidence="1">CF062-like protein</fullName>
    </submittedName>
</protein>
<dbReference type="InterPro" id="IPR027903">
    <property type="entry name" value="DUF4566"/>
</dbReference>
<evidence type="ECO:0000313" key="2">
    <source>
        <dbReference type="Proteomes" id="UP001164746"/>
    </source>
</evidence>
<dbReference type="EMBL" id="CP111024">
    <property type="protein sequence ID" value="WAR23882.1"/>
    <property type="molecule type" value="Genomic_DNA"/>
</dbReference>
<sequence length="224" mass="26070">MSTNLGDPSMRKSCMLRRLQNQLKKKQESLADHFSFKMLITFYFKGKKENAVFEVSEVIPVMTNNYEECIMEGAKRDAYSEESTKELLEKDIDLIGCTSNVDYFLWPRKDLDRIECTVFSKWKDEIGPYRKIEASFEFCHSDIEKQSMYLLSCKDDSGLIVANPEQNVFLFVDRLNLQTQTKVVTILKLCSVCVYLPQDQLMNWGLETMEQTRDALQLDQSSND</sequence>
<reference evidence="1" key="1">
    <citation type="submission" date="2022-11" db="EMBL/GenBank/DDBJ databases">
        <title>Centuries of genome instability and evolution in soft-shell clam transmissible cancer (bioRxiv).</title>
        <authorList>
            <person name="Hart S.F.M."/>
            <person name="Yonemitsu M.A."/>
            <person name="Giersch R.M."/>
            <person name="Beal B.F."/>
            <person name="Arriagada G."/>
            <person name="Davis B.W."/>
            <person name="Ostrander E.A."/>
            <person name="Goff S.P."/>
            <person name="Metzger M.J."/>
        </authorList>
    </citation>
    <scope>NUCLEOTIDE SEQUENCE</scope>
    <source>
        <strain evidence="1">MELC-2E11</strain>
        <tissue evidence="1">Siphon/mantle</tissue>
    </source>
</reference>
<accession>A0ABY7FQK8</accession>
<keyword evidence="2" id="KW-1185">Reference proteome</keyword>
<name>A0ABY7FQK8_MYAAR</name>
<proteinExistence type="predicted"/>
<organism evidence="1 2">
    <name type="scientific">Mya arenaria</name>
    <name type="common">Soft-shell clam</name>
    <dbReference type="NCBI Taxonomy" id="6604"/>
    <lineage>
        <taxon>Eukaryota</taxon>
        <taxon>Metazoa</taxon>
        <taxon>Spiralia</taxon>
        <taxon>Lophotrochozoa</taxon>
        <taxon>Mollusca</taxon>
        <taxon>Bivalvia</taxon>
        <taxon>Autobranchia</taxon>
        <taxon>Heteroconchia</taxon>
        <taxon>Euheterodonta</taxon>
        <taxon>Imparidentia</taxon>
        <taxon>Neoheterodontei</taxon>
        <taxon>Myida</taxon>
        <taxon>Myoidea</taxon>
        <taxon>Myidae</taxon>
        <taxon>Mya</taxon>
    </lineage>
</organism>